<comment type="caution">
    <text evidence="11">The sequence shown here is derived from an EMBL/GenBank/DDBJ whole genome shotgun (WGS) entry which is preliminary data.</text>
</comment>
<dbReference type="InterPro" id="IPR001247">
    <property type="entry name" value="ExoRNase_PH_dom1"/>
</dbReference>
<organism evidence="11 12">
    <name type="scientific">Myxozyma melibiosi</name>
    <dbReference type="NCBI Taxonomy" id="54550"/>
    <lineage>
        <taxon>Eukaryota</taxon>
        <taxon>Fungi</taxon>
        <taxon>Dikarya</taxon>
        <taxon>Ascomycota</taxon>
        <taxon>Saccharomycotina</taxon>
        <taxon>Lipomycetes</taxon>
        <taxon>Lipomycetales</taxon>
        <taxon>Lipomycetaceae</taxon>
        <taxon>Myxozyma</taxon>
    </lineage>
</organism>
<dbReference type="Pfam" id="PF01138">
    <property type="entry name" value="RNase_PH"/>
    <property type="match status" value="1"/>
</dbReference>
<name>A0ABR1FE82_9ASCO</name>
<dbReference type="PANTHER" id="PTHR11953:SF2">
    <property type="entry name" value="EXOSOME COMPLEX COMPONENT MTR3"/>
    <property type="match status" value="1"/>
</dbReference>
<proteinExistence type="inferred from homology"/>
<keyword evidence="4" id="KW-0963">Cytoplasm</keyword>
<evidence type="ECO:0000256" key="1">
    <source>
        <dbReference type="ARBA" id="ARBA00004123"/>
    </source>
</evidence>
<keyword evidence="7" id="KW-0694">RNA-binding</keyword>
<comment type="similarity">
    <text evidence="3">Belongs to the RNase PH family.</text>
</comment>
<dbReference type="InterPro" id="IPR050080">
    <property type="entry name" value="RNase_PH"/>
</dbReference>
<dbReference type="PANTHER" id="PTHR11953">
    <property type="entry name" value="EXOSOME COMPLEX COMPONENT"/>
    <property type="match status" value="1"/>
</dbReference>
<evidence type="ECO:0000256" key="7">
    <source>
        <dbReference type="ARBA" id="ARBA00022884"/>
    </source>
</evidence>
<reference evidence="11 12" key="1">
    <citation type="submission" date="2024-03" db="EMBL/GenBank/DDBJ databases">
        <title>Genome-scale model development and genomic sequencing of the oleaginous clade Lipomyces.</title>
        <authorList>
            <consortium name="Lawrence Berkeley National Laboratory"/>
            <person name="Czajka J.J."/>
            <person name="Han Y."/>
            <person name="Kim J."/>
            <person name="Mondo S.J."/>
            <person name="Hofstad B.A."/>
            <person name="Robles A."/>
            <person name="Haridas S."/>
            <person name="Riley R."/>
            <person name="LaButti K."/>
            <person name="Pangilinan J."/>
            <person name="Andreopoulos W."/>
            <person name="Lipzen A."/>
            <person name="Yan J."/>
            <person name="Wang M."/>
            <person name="Ng V."/>
            <person name="Grigoriev I.V."/>
            <person name="Spatafora J.W."/>
            <person name="Magnuson J.K."/>
            <person name="Baker S.E."/>
            <person name="Pomraning K.R."/>
        </authorList>
    </citation>
    <scope>NUCLEOTIDE SEQUENCE [LARGE SCALE GENOMIC DNA]</scope>
    <source>
        <strain evidence="11 12">Phaff 52-87</strain>
    </source>
</reference>
<gene>
    <name evidence="11" type="ORF">BZA70DRAFT_287483</name>
</gene>
<comment type="subcellular location">
    <subcellularLocation>
        <location evidence="2">Cytoplasm</location>
    </subcellularLocation>
    <subcellularLocation>
        <location evidence="1">Nucleus</location>
    </subcellularLocation>
</comment>
<dbReference type="InterPro" id="IPR027408">
    <property type="entry name" value="PNPase/RNase_PH_dom_sf"/>
</dbReference>
<evidence type="ECO:0000256" key="9">
    <source>
        <dbReference type="SAM" id="MobiDB-lite"/>
    </source>
</evidence>
<feature type="region of interest" description="Disordered" evidence="9">
    <location>
        <begin position="1"/>
        <end position="33"/>
    </location>
</feature>
<protein>
    <submittedName>
        <fullName evidence="11">3' exoribonuclease family, domain 1-domain-containing protein</fullName>
    </submittedName>
</protein>
<evidence type="ECO:0000313" key="12">
    <source>
        <dbReference type="Proteomes" id="UP001498771"/>
    </source>
</evidence>
<dbReference type="Proteomes" id="UP001498771">
    <property type="component" value="Unassembled WGS sequence"/>
</dbReference>
<evidence type="ECO:0000256" key="3">
    <source>
        <dbReference type="ARBA" id="ARBA00006678"/>
    </source>
</evidence>
<dbReference type="InterPro" id="IPR020568">
    <property type="entry name" value="Ribosomal_Su5_D2-typ_SF"/>
</dbReference>
<keyword evidence="5" id="KW-0698">rRNA processing</keyword>
<keyword evidence="6" id="KW-0271">Exosome</keyword>
<evidence type="ECO:0000256" key="2">
    <source>
        <dbReference type="ARBA" id="ARBA00004496"/>
    </source>
</evidence>
<evidence type="ECO:0000256" key="5">
    <source>
        <dbReference type="ARBA" id="ARBA00022552"/>
    </source>
</evidence>
<evidence type="ECO:0000256" key="6">
    <source>
        <dbReference type="ARBA" id="ARBA00022835"/>
    </source>
</evidence>
<evidence type="ECO:0000256" key="8">
    <source>
        <dbReference type="ARBA" id="ARBA00023242"/>
    </source>
</evidence>
<evidence type="ECO:0000259" key="10">
    <source>
        <dbReference type="Pfam" id="PF01138"/>
    </source>
</evidence>
<dbReference type="Gene3D" id="3.30.230.70">
    <property type="entry name" value="GHMP Kinase, N-terminal domain"/>
    <property type="match status" value="1"/>
</dbReference>
<feature type="domain" description="Exoribonuclease phosphorolytic" evidence="10">
    <location>
        <begin position="37"/>
        <end position="172"/>
    </location>
</feature>
<dbReference type="EMBL" id="JBBJBU010000001">
    <property type="protein sequence ID" value="KAK7208160.1"/>
    <property type="molecule type" value="Genomic_DNA"/>
</dbReference>
<dbReference type="SUPFAM" id="SSF54211">
    <property type="entry name" value="Ribosomal protein S5 domain 2-like"/>
    <property type="match status" value="1"/>
</dbReference>
<accession>A0ABR1FE82</accession>
<evidence type="ECO:0000256" key="4">
    <source>
        <dbReference type="ARBA" id="ARBA00022490"/>
    </source>
</evidence>
<keyword evidence="12" id="KW-1185">Reference proteome</keyword>
<keyword evidence="8" id="KW-0539">Nucleus</keyword>
<dbReference type="GeneID" id="90039469"/>
<sequence>MSDRRRILVPPTARPLTFAPAPTESSQDSSSSSKTEIYLRTSLFPDASGSAYLEHQKHKILVLVNGPRPQRMSFSSTAKLLVDVKFLPVSSDAHVLGIQQGGGFDTDLEKSLADYIYASLVPAIRLERYPKSGISVSVVVVSGPPRWKGLVKQVTAACVTTAGAALVDAGIEVLDVVTACAVKVSKEGAVSLDLDETSEDSESVDTVARGVISSMASRDEITGVWVDDDTTSESASSRSIEGEALVAVLKAANSGAVEIRKLVNAVLARSLDELLVEKKGKKKITKRSAESMDS</sequence>
<dbReference type="RefSeq" id="XP_064771193.1">
    <property type="nucleotide sequence ID" value="XM_064913957.1"/>
</dbReference>
<evidence type="ECO:0000313" key="11">
    <source>
        <dbReference type="EMBL" id="KAK7208160.1"/>
    </source>
</evidence>